<dbReference type="RefSeq" id="WP_019826748.1">
    <property type="nucleotide sequence ID" value="NZ_AJZD02000120.1"/>
</dbReference>
<dbReference type="Gene3D" id="3.40.190.290">
    <property type="match status" value="1"/>
</dbReference>
<dbReference type="AlphaFoldDB" id="A0A1E5FT40"/>
<organism evidence="6 7">
    <name type="scientific">Vibrio splendidus 12E03</name>
    <dbReference type="NCBI Taxonomy" id="1191305"/>
    <lineage>
        <taxon>Bacteria</taxon>
        <taxon>Pseudomonadati</taxon>
        <taxon>Pseudomonadota</taxon>
        <taxon>Gammaproteobacteria</taxon>
        <taxon>Vibrionales</taxon>
        <taxon>Vibrionaceae</taxon>
        <taxon>Vibrio</taxon>
    </lineage>
</organism>
<evidence type="ECO:0000313" key="7">
    <source>
        <dbReference type="Proteomes" id="UP000094802"/>
    </source>
</evidence>
<keyword evidence="4" id="KW-0804">Transcription</keyword>
<protein>
    <submittedName>
        <fullName evidence="6">LysR family transcriptional regulator</fullName>
    </submittedName>
</protein>
<evidence type="ECO:0000256" key="4">
    <source>
        <dbReference type="ARBA" id="ARBA00023163"/>
    </source>
</evidence>
<gene>
    <name evidence="6" type="ORF">A142_20120</name>
</gene>
<reference evidence="6 7" key="1">
    <citation type="journal article" date="2012" name="Science">
        <title>Ecological populations of bacteria act as socially cohesive units of antibiotic production and resistance.</title>
        <authorList>
            <person name="Cordero O.X."/>
            <person name="Wildschutte H."/>
            <person name="Kirkup B."/>
            <person name="Proehl S."/>
            <person name="Ngo L."/>
            <person name="Hussain F."/>
            <person name="Le Roux F."/>
            <person name="Mincer T."/>
            <person name="Polz M.F."/>
        </authorList>
    </citation>
    <scope>NUCLEOTIDE SEQUENCE [LARGE SCALE GENOMIC DNA]</scope>
    <source>
        <strain evidence="6 7">12E03</strain>
    </source>
</reference>
<evidence type="ECO:0000313" key="6">
    <source>
        <dbReference type="EMBL" id="OEF93669.1"/>
    </source>
</evidence>
<dbReference type="PANTHER" id="PTHR30537">
    <property type="entry name" value="HTH-TYPE TRANSCRIPTIONAL REGULATOR"/>
    <property type="match status" value="1"/>
</dbReference>
<name>A0A1E5FT40_VIBSP</name>
<proteinExistence type="inferred from homology"/>
<feature type="domain" description="HTH lysR-type" evidence="5">
    <location>
        <begin position="16"/>
        <end position="73"/>
    </location>
</feature>
<dbReference type="InterPro" id="IPR000847">
    <property type="entry name" value="LysR_HTH_N"/>
</dbReference>
<evidence type="ECO:0000256" key="2">
    <source>
        <dbReference type="ARBA" id="ARBA00023015"/>
    </source>
</evidence>
<dbReference type="InterPro" id="IPR058163">
    <property type="entry name" value="LysR-type_TF_proteobact-type"/>
</dbReference>
<evidence type="ECO:0000259" key="5">
    <source>
        <dbReference type="PROSITE" id="PS50931"/>
    </source>
</evidence>
<dbReference type="PANTHER" id="PTHR30537:SF5">
    <property type="entry name" value="HTH-TYPE TRANSCRIPTIONAL ACTIVATOR TTDR-RELATED"/>
    <property type="match status" value="1"/>
</dbReference>
<dbReference type="GO" id="GO:0043565">
    <property type="term" value="F:sequence-specific DNA binding"/>
    <property type="evidence" value="ECO:0007669"/>
    <property type="project" value="TreeGrafter"/>
</dbReference>
<comment type="similarity">
    <text evidence="1">Belongs to the LysR transcriptional regulatory family.</text>
</comment>
<keyword evidence="2" id="KW-0805">Transcription regulation</keyword>
<dbReference type="InterPro" id="IPR005119">
    <property type="entry name" value="LysR_subst-bd"/>
</dbReference>
<dbReference type="Pfam" id="PF00126">
    <property type="entry name" value="HTH_1"/>
    <property type="match status" value="1"/>
</dbReference>
<dbReference type="SUPFAM" id="SSF46785">
    <property type="entry name" value="Winged helix' DNA-binding domain"/>
    <property type="match status" value="1"/>
</dbReference>
<dbReference type="InterPro" id="IPR036390">
    <property type="entry name" value="WH_DNA-bd_sf"/>
</dbReference>
<evidence type="ECO:0000256" key="3">
    <source>
        <dbReference type="ARBA" id="ARBA00023125"/>
    </source>
</evidence>
<keyword evidence="3" id="KW-0238">DNA-binding</keyword>
<dbReference type="GO" id="GO:0006351">
    <property type="term" value="P:DNA-templated transcription"/>
    <property type="evidence" value="ECO:0007669"/>
    <property type="project" value="TreeGrafter"/>
</dbReference>
<dbReference type="InterPro" id="IPR036388">
    <property type="entry name" value="WH-like_DNA-bd_sf"/>
</dbReference>
<dbReference type="OrthoDB" id="6565067at2"/>
<sequence length="311" mass="35237">MGFYDSIFGIIMLDRIDNVWLQSFFSVYEKHSFAKASEHLTIPSSNVSRHIQQLESVLGEKLFYRTTRKVTPTLMGERLFQEIREPLYNLNQSLQRLSEAPASLKGSVRLSSPDIPIIGEVLADFLTTYTDITLYCEHSTAIENAISNQPDIIISFERGDLDDRDWVSKPLCQWETTILASKECINRYGLPKSLTELESMPCISSYKSFGGDPWVFTIPESNEFRTLSPKSRIKVDGGFTAKAFAQRGLGFVALPTSFCSDEIKQDELQQVSVDYNLSPLTIFIHYRAINFHSHLSKLLVDFIATKMSSSS</sequence>
<evidence type="ECO:0000256" key="1">
    <source>
        <dbReference type="ARBA" id="ARBA00009437"/>
    </source>
</evidence>
<dbReference type="PROSITE" id="PS50931">
    <property type="entry name" value="HTH_LYSR"/>
    <property type="match status" value="1"/>
</dbReference>
<dbReference type="Proteomes" id="UP000094802">
    <property type="component" value="Unassembled WGS sequence"/>
</dbReference>
<accession>A0A1E5FT40</accession>
<dbReference type="GO" id="GO:0003700">
    <property type="term" value="F:DNA-binding transcription factor activity"/>
    <property type="evidence" value="ECO:0007669"/>
    <property type="project" value="InterPro"/>
</dbReference>
<dbReference type="EMBL" id="AJZD02000120">
    <property type="protein sequence ID" value="OEF93669.1"/>
    <property type="molecule type" value="Genomic_DNA"/>
</dbReference>
<dbReference type="SUPFAM" id="SSF53850">
    <property type="entry name" value="Periplasmic binding protein-like II"/>
    <property type="match status" value="1"/>
</dbReference>
<dbReference type="Gene3D" id="1.10.10.10">
    <property type="entry name" value="Winged helix-like DNA-binding domain superfamily/Winged helix DNA-binding domain"/>
    <property type="match status" value="1"/>
</dbReference>
<dbReference type="Pfam" id="PF03466">
    <property type="entry name" value="LysR_substrate"/>
    <property type="match status" value="1"/>
</dbReference>
<comment type="caution">
    <text evidence="6">The sequence shown here is derived from an EMBL/GenBank/DDBJ whole genome shotgun (WGS) entry which is preliminary data.</text>
</comment>